<sequence length="154" mass="16869">MGKKVLLTQDGLKKLQDELRVLKNERRKEVIERIQEAISHGDLAENADYAQAKEEQAFIEGRILELEEMVKNAEIIKHNGDHNVVSVGSTVTVKTGMTEAAIYTIVGSNEANPAQGRISNESLVGKALLGAKHGSKVYVETPAGKTEYEIIAIE</sequence>
<dbReference type="Gene3D" id="3.10.50.30">
    <property type="entry name" value="Transcription elongation factor, GreA/GreB, C-terminal domain"/>
    <property type="match status" value="1"/>
</dbReference>
<gene>
    <name evidence="8" type="primary">greA</name>
    <name evidence="12" type="ORF">A2720_02635</name>
</gene>
<name>A0A1F5NV54_9BACT</name>
<dbReference type="PROSITE" id="PS00829">
    <property type="entry name" value="GREAB_1"/>
    <property type="match status" value="1"/>
</dbReference>
<feature type="domain" description="Transcription elongation factor GreA/GreB N-terminal" evidence="11">
    <location>
        <begin position="6"/>
        <end position="75"/>
    </location>
</feature>
<dbReference type="FunFam" id="3.10.50.30:FF:000001">
    <property type="entry name" value="Transcription elongation factor GreA"/>
    <property type="match status" value="1"/>
</dbReference>
<keyword evidence="12" id="KW-0251">Elongation factor</keyword>
<evidence type="ECO:0000259" key="11">
    <source>
        <dbReference type="Pfam" id="PF03449"/>
    </source>
</evidence>
<evidence type="ECO:0000256" key="1">
    <source>
        <dbReference type="ARBA" id="ARBA00008213"/>
    </source>
</evidence>
<dbReference type="Pfam" id="PF01272">
    <property type="entry name" value="GreA_GreB"/>
    <property type="match status" value="1"/>
</dbReference>
<dbReference type="AlphaFoldDB" id="A0A1F5NV54"/>
<evidence type="ECO:0000313" key="13">
    <source>
        <dbReference type="Proteomes" id="UP000178892"/>
    </source>
</evidence>
<keyword evidence="5 8" id="KW-0804">Transcription</keyword>
<dbReference type="SUPFAM" id="SSF46557">
    <property type="entry name" value="GreA transcript cleavage protein, N-terminal domain"/>
    <property type="match status" value="1"/>
</dbReference>
<dbReference type="STRING" id="1817825.A2720_02635"/>
<dbReference type="InterPro" id="IPR001437">
    <property type="entry name" value="Tscrpt_elong_fac_GreA/B_C"/>
</dbReference>
<evidence type="ECO:0000256" key="4">
    <source>
        <dbReference type="ARBA" id="ARBA00023125"/>
    </source>
</evidence>
<dbReference type="GO" id="GO:0003746">
    <property type="term" value="F:translation elongation factor activity"/>
    <property type="evidence" value="ECO:0007669"/>
    <property type="project" value="UniProtKB-KW"/>
</dbReference>
<evidence type="ECO:0000313" key="12">
    <source>
        <dbReference type="EMBL" id="OGE81412.1"/>
    </source>
</evidence>
<comment type="caution">
    <text evidence="12">The sequence shown here is derived from an EMBL/GenBank/DDBJ whole genome shotgun (WGS) entry which is preliminary data.</text>
</comment>
<organism evidence="12 13">
    <name type="scientific">Candidatus Doudnabacteria bacterium RIFCSPHIGHO2_01_FULL_46_24</name>
    <dbReference type="NCBI Taxonomy" id="1817825"/>
    <lineage>
        <taxon>Bacteria</taxon>
        <taxon>Candidatus Doudnaibacteriota</taxon>
    </lineage>
</organism>
<dbReference type="PANTHER" id="PTHR30437:SF4">
    <property type="entry name" value="TRANSCRIPTION ELONGATION FACTOR GREA"/>
    <property type="match status" value="1"/>
</dbReference>
<dbReference type="EMBL" id="MFEL01000008">
    <property type="protein sequence ID" value="OGE81412.1"/>
    <property type="molecule type" value="Genomic_DNA"/>
</dbReference>
<protein>
    <recommendedName>
        <fullName evidence="2 8">Transcription elongation factor GreA</fullName>
    </recommendedName>
    <alternativeName>
        <fullName evidence="7 8">Transcript cleavage factor GreA</fullName>
    </alternativeName>
</protein>
<dbReference type="NCBIfam" id="NF001263">
    <property type="entry name" value="PRK00226.1-4"/>
    <property type="match status" value="1"/>
</dbReference>
<dbReference type="PANTHER" id="PTHR30437">
    <property type="entry name" value="TRANSCRIPTION ELONGATION FACTOR GREA"/>
    <property type="match status" value="1"/>
</dbReference>
<dbReference type="PIRSF" id="PIRSF006092">
    <property type="entry name" value="GreA_GreB"/>
    <property type="match status" value="1"/>
</dbReference>
<feature type="coiled-coil region" evidence="8">
    <location>
        <begin position="5"/>
        <end position="69"/>
    </location>
</feature>
<dbReference type="SUPFAM" id="SSF54534">
    <property type="entry name" value="FKBP-like"/>
    <property type="match status" value="1"/>
</dbReference>
<proteinExistence type="inferred from homology"/>
<evidence type="ECO:0000256" key="5">
    <source>
        <dbReference type="ARBA" id="ARBA00023163"/>
    </source>
</evidence>
<dbReference type="Pfam" id="PF03449">
    <property type="entry name" value="GreA_GreB_N"/>
    <property type="match status" value="1"/>
</dbReference>
<dbReference type="InterPro" id="IPR023459">
    <property type="entry name" value="Tscrpt_elong_fac_GreA/B_fam"/>
</dbReference>
<evidence type="ECO:0000256" key="2">
    <source>
        <dbReference type="ARBA" id="ARBA00013729"/>
    </source>
</evidence>
<dbReference type="GO" id="GO:0003677">
    <property type="term" value="F:DNA binding"/>
    <property type="evidence" value="ECO:0007669"/>
    <property type="project" value="UniProtKB-UniRule"/>
</dbReference>
<comment type="similarity">
    <text evidence="1 8 9">Belongs to the GreA/GreB family.</text>
</comment>
<keyword evidence="3 8" id="KW-0805">Transcription regulation</keyword>
<dbReference type="GO" id="GO:0032784">
    <property type="term" value="P:regulation of DNA-templated transcription elongation"/>
    <property type="evidence" value="ECO:0007669"/>
    <property type="project" value="UniProtKB-UniRule"/>
</dbReference>
<dbReference type="InterPro" id="IPR036953">
    <property type="entry name" value="GreA/GreB_C_sf"/>
</dbReference>
<keyword evidence="12" id="KW-0648">Protein biosynthesis</keyword>
<accession>A0A1F5NV54</accession>
<keyword evidence="4 8" id="KW-0238">DNA-binding</keyword>
<dbReference type="Gene3D" id="1.10.287.180">
    <property type="entry name" value="Transcription elongation factor, GreA/GreB, N-terminal domain"/>
    <property type="match status" value="1"/>
</dbReference>
<keyword evidence="8" id="KW-0175">Coiled coil</keyword>
<evidence type="ECO:0000256" key="9">
    <source>
        <dbReference type="RuleBase" id="RU000556"/>
    </source>
</evidence>
<dbReference type="FunFam" id="1.10.287.180:FF:000001">
    <property type="entry name" value="Transcription elongation factor GreA"/>
    <property type="match status" value="1"/>
</dbReference>
<feature type="domain" description="Transcription elongation factor GreA/GreB C-terminal" evidence="10">
    <location>
        <begin position="82"/>
        <end position="154"/>
    </location>
</feature>
<dbReference type="Proteomes" id="UP000178892">
    <property type="component" value="Unassembled WGS sequence"/>
</dbReference>
<evidence type="ECO:0000256" key="3">
    <source>
        <dbReference type="ARBA" id="ARBA00023015"/>
    </source>
</evidence>
<reference evidence="12 13" key="1">
    <citation type="journal article" date="2016" name="Nat. Commun.">
        <title>Thousands of microbial genomes shed light on interconnected biogeochemical processes in an aquifer system.</title>
        <authorList>
            <person name="Anantharaman K."/>
            <person name="Brown C.T."/>
            <person name="Hug L.A."/>
            <person name="Sharon I."/>
            <person name="Castelle C.J."/>
            <person name="Probst A.J."/>
            <person name="Thomas B.C."/>
            <person name="Singh A."/>
            <person name="Wilkins M.J."/>
            <person name="Karaoz U."/>
            <person name="Brodie E.L."/>
            <person name="Williams K.H."/>
            <person name="Hubbard S.S."/>
            <person name="Banfield J.F."/>
        </authorList>
    </citation>
    <scope>NUCLEOTIDE SEQUENCE [LARGE SCALE GENOMIC DNA]</scope>
</reference>
<dbReference type="GO" id="GO:0070063">
    <property type="term" value="F:RNA polymerase binding"/>
    <property type="evidence" value="ECO:0007669"/>
    <property type="project" value="InterPro"/>
</dbReference>
<evidence type="ECO:0000259" key="10">
    <source>
        <dbReference type="Pfam" id="PF01272"/>
    </source>
</evidence>
<dbReference type="InterPro" id="IPR022691">
    <property type="entry name" value="Tscrpt_elong_fac_GreA/B_N"/>
</dbReference>
<comment type="function">
    <text evidence="6 8 9">Necessary for efficient RNA polymerase transcription elongation past template-encoded arresting sites. The arresting sites in DNA have the property of trapping a certain fraction of elongating RNA polymerases that pass through, resulting in locked ternary complexes. Cleavage of the nascent transcript by cleavage factors such as GreA or GreB allows the resumption of elongation from the new 3'terminus. GreA releases sequences of 2 to 3 nucleotides.</text>
</comment>
<dbReference type="GO" id="GO:0006354">
    <property type="term" value="P:DNA-templated transcription elongation"/>
    <property type="evidence" value="ECO:0007669"/>
    <property type="project" value="TreeGrafter"/>
</dbReference>
<evidence type="ECO:0000256" key="8">
    <source>
        <dbReference type="HAMAP-Rule" id="MF_00105"/>
    </source>
</evidence>
<dbReference type="InterPro" id="IPR028624">
    <property type="entry name" value="Tscrpt_elong_fac_GreA/B"/>
</dbReference>
<dbReference type="HAMAP" id="MF_00105">
    <property type="entry name" value="GreA_GreB"/>
    <property type="match status" value="1"/>
</dbReference>
<dbReference type="InterPro" id="IPR036805">
    <property type="entry name" value="Tscrpt_elong_fac_GreA/B_N_sf"/>
</dbReference>
<dbReference type="InterPro" id="IPR018151">
    <property type="entry name" value="TF_GreA/GreB_CS"/>
</dbReference>
<dbReference type="InterPro" id="IPR006359">
    <property type="entry name" value="Tscrpt_elong_fac_GreA"/>
</dbReference>
<evidence type="ECO:0000256" key="7">
    <source>
        <dbReference type="ARBA" id="ARBA00030776"/>
    </source>
</evidence>
<evidence type="ECO:0000256" key="6">
    <source>
        <dbReference type="ARBA" id="ARBA00024916"/>
    </source>
</evidence>
<dbReference type="NCBIfam" id="TIGR01462">
    <property type="entry name" value="greA"/>
    <property type="match status" value="1"/>
</dbReference>